<dbReference type="Gene3D" id="3.40.50.720">
    <property type="entry name" value="NAD(P)-binding Rossmann-like Domain"/>
    <property type="match status" value="1"/>
</dbReference>
<dbReference type="Pfam" id="PF13460">
    <property type="entry name" value="NAD_binding_10"/>
    <property type="match status" value="1"/>
</dbReference>
<accession>A0A2H4PY82</accession>
<dbReference type="STRING" id="1073996.SAMN05444271_12330"/>
<dbReference type="GO" id="GO:0044877">
    <property type="term" value="F:protein-containing complex binding"/>
    <property type="evidence" value="ECO:0007669"/>
    <property type="project" value="TreeGrafter"/>
</dbReference>
<evidence type="ECO:0000313" key="2">
    <source>
        <dbReference type="EMBL" id="SEJ12756.1"/>
    </source>
</evidence>
<dbReference type="OrthoDB" id="358920at2157"/>
<dbReference type="InterPro" id="IPR051207">
    <property type="entry name" value="ComplexI_NDUFA9_subunit"/>
</dbReference>
<evidence type="ECO:0000313" key="3">
    <source>
        <dbReference type="Proteomes" id="UP000198888"/>
    </source>
</evidence>
<dbReference type="KEGG" id="hae:halTADL_0236"/>
<dbReference type="GeneID" id="35001061"/>
<dbReference type="PANTHER" id="PTHR12126:SF11">
    <property type="entry name" value="NADH DEHYDROGENASE [UBIQUINONE] 1 ALPHA SUBCOMPLEX SUBUNIT 9, MITOCHONDRIAL"/>
    <property type="match status" value="1"/>
</dbReference>
<dbReference type="EMBL" id="FNYR01000023">
    <property type="protein sequence ID" value="SEJ12756.1"/>
    <property type="molecule type" value="Genomic_DNA"/>
</dbReference>
<reference evidence="2 3" key="1">
    <citation type="submission" date="2016-10" db="EMBL/GenBank/DDBJ databases">
        <authorList>
            <person name="de Groot N.N."/>
        </authorList>
    </citation>
    <scope>NUCLEOTIDE SEQUENCE [LARGE SCALE GENOMIC DNA]</scope>
    <source>
        <strain evidence="2 3">DSM 22187</strain>
    </source>
</reference>
<dbReference type="AlphaFoldDB" id="A0A1H6WAQ2"/>
<dbReference type="SUPFAM" id="SSF51735">
    <property type="entry name" value="NAD(P)-binding Rossmann-fold domains"/>
    <property type="match status" value="1"/>
</dbReference>
<sequence>MRVLVVGATGFVGSRLVARLAELGHDVVAFSRSASQESFPDGVEVFEGDLADGDSLTDLCAGVDVAYYLIHSLTADNFAARDREYARRFRDVASEAGVDRVVYLSGISGTGVDLSPHLESRREVESILTGGEFDLTVLRAAVIIGAGSASFRILHDLTDRLPIMAVPQWVRTPCQPIGIRDTISYLVGVLDAEETRGETYDIGGPSVWNYESLLQLTAKAKGKTVYIVPVPVMTPKLSSYWLRLTTDVQFDIAQALAESMRNPVTVEAASDLQTVVPIDQTSIETAVQDALAELRAAAER</sequence>
<dbReference type="PANTHER" id="PTHR12126">
    <property type="entry name" value="NADH-UBIQUINONE OXIDOREDUCTASE 39 KDA SUBUNIT-RELATED"/>
    <property type="match status" value="1"/>
</dbReference>
<name>A0A1H6WAQ2_9EURY</name>
<protein>
    <submittedName>
        <fullName evidence="2">dTDP-glucose 4,6-dehydratase</fullName>
    </submittedName>
</protein>
<proteinExistence type="predicted"/>
<gene>
    <name evidence="2" type="ORF">SAMN05444271_12330</name>
</gene>
<evidence type="ECO:0000259" key="1">
    <source>
        <dbReference type="Pfam" id="PF13460"/>
    </source>
</evidence>
<feature type="domain" description="NAD(P)-binding" evidence="1">
    <location>
        <begin position="7"/>
        <end position="141"/>
    </location>
</feature>
<organism evidence="2 3">
    <name type="scientific">Halohasta litchfieldiae</name>
    <dbReference type="NCBI Taxonomy" id="1073996"/>
    <lineage>
        <taxon>Archaea</taxon>
        <taxon>Methanobacteriati</taxon>
        <taxon>Methanobacteriota</taxon>
        <taxon>Stenosarchaea group</taxon>
        <taxon>Halobacteria</taxon>
        <taxon>Halobacteriales</taxon>
        <taxon>Haloferacaceae</taxon>
        <taxon>Halohasta</taxon>
    </lineage>
</organism>
<keyword evidence="3" id="KW-1185">Reference proteome</keyword>
<dbReference type="InterPro" id="IPR036291">
    <property type="entry name" value="NAD(P)-bd_dom_sf"/>
</dbReference>
<dbReference type="Proteomes" id="UP000198888">
    <property type="component" value="Unassembled WGS sequence"/>
</dbReference>
<accession>A0A1H6WAQ2</accession>
<dbReference type="RefSeq" id="WP_089673253.1">
    <property type="nucleotide sequence ID" value="NZ_CP024845.1"/>
</dbReference>
<dbReference type="InterPro" id="IPR016040">
    <property type="entry name" value="NAD(P)-bd_dom"/>
</dbReference>